<dbReference type="RefSeq" id="WP_045458525.1">
    <property type="nucleotide sequence ID" value="NZ_BBLT01000001.1"/>
</dbReference>
<accession>A0A098LAQ2</accession>
<evidence type="ECO:0000313" key="4">
    <source>
        <dbReference type="Proteomes" id="UP000030185"/>
    </source>
</evidence>
<evidence type="ECO:0000313" key="3">
    <source>
        <dbReference type="EMBL" id="GAL83529.1"/>
    </source>
</evidence>
<dbReference type="Gene3D" id="3.30.530.80">
    <property type="match status" value="1"/>
</dbReference>
<feature type="chain" id="PRO_5001937290" description="DUF4468 domain-containing protein" evidence="1">
    <location>
        <begin position="20"/>
        <end position="190"/>
    </location>
</feature>
<comment type="caution">
    <text evidence="3">The sequence shown here is derived from an EMBL/GenBank/DDBJ whole genome shotgun (WGS) entry which is preliminary data.</text>
</comment>
<dbReference type="OrthoDB" id="794676at2"/>
<reference evidence="3 4" key="1">
    <citation type="submission" date="2014-09" db="EMBL/GenBank/DDBJ databases">
        <title>Sporocytophaga myxococcoides PG-01 genome sequencing.</title>
        <authorList>
            <person name="Liu L."/>
            <person name="Gao P.J."/>
            <person name="Chen G.J."/>
            <person name="Wang L.S."/>
        </authorList>
    </citation>
    <scope>NUCLEOTIDE SEQUENCE [LARGE SCALE GENOMIC DNA]</scope>
    <source>
        <strain evidence="3 4">PG-01</strain>
    </source>
</reference>
<feature type="domain" description="DUF4468" evidence="2">
    <location>
        <begin position="33"/>
        <end position="119"/>
    </location>
</feature>
<name>A0A098LAQ2_9BACT</name>
<feature type="signal peptide" evidence="1">
    <location>
        <begin position="1"/>
        <end position="19"/>
    </location>
</feature>
<keyword evidence="1" id="KW-0732">Signal</keyword>
<proteinExistence type="predicted"/>
<dbReference type="EMBL" id="BBLT01000001">
    <property type="protein sequence ID" value="GAL83529.1"/>
    <property type="molecule type" value="Genomic_DNA"/>
</dbReference>
<dbReference type="eggNOG" id="ENOG5030YD5">
    <property type="taxonomic scope" value="Bacteria"/>
</dbReference>
<organism evidence="3 4">
    <name type="scientific">Sporocytophaga myxococcoides</name>
    <dbReference type="NCBI Taxonomy" id="153721"/>
    <lineage>
        <taxon>Bacteria</taxon>
        <taxon>Pseudomonadati</taxon>
        <taxon>Bacteroidota</taxon>
        <taxon>Cytophagia</taxon>
        <taxon>Cytophagales</taxon>
        <taxon>Cytophagaceae</taxon>
        <taxon>Sporocytophaga</taxon>
    </lineage>
</organism>
<protein>
    <recommendedName>
        <fullName evidence="2">DUF4468 domain-containing protein</fullName>
    </recommendedName>
</protein>
<sequence length="190" mass="22001">MRIFIFIAIVLLSFNKTFAQINLPKDQNGKITYTDIVIDSGASAQQLYLQAKNWIYKHHKSTSKSIELDSAAGKVTAKGYYLVYNKGVVSKQVHGAIRYNLLIEVKDNKYRYNFSDFVFEYYQQNRNYQYVPTGKEKPLEEEKFAGFQKSWDNHKIDNDKLIKNQISSLKSAMKNIDVVKPTPTKPAVDW</sequence>
<gene>
    <name evidence="3" type="ORF">MYP_756</name>
</gene>
<dbReference type="AlphaFoldDB" id="A0A098LAQ2"/>
<dbReference type="InterPro" id="IPR027823">
    <property type="entry name" value="DUF4468"/>
</dbReference>
<evidence type="ECO:0000259" key="2">
    <source>
        <dbReference type="Pfam" id="PF14730"/>
    </source>
</evidence>
<evidence type="ECO:0000256" key="1">
    <source>
        <dbReference type="SAM" id="SignalP"/>
    </source>
</evidence>
<keyword evidence="4" id="KW-1185">Reference proteome</keyword>
<dbReference type="Proteomes" id="UP000030185">
    <property type="component" value="Unassembled WGS sequence"/>
</dbReference>
<dbReference type="Pfam" id="PF14730">
    <property type="entry name" value="DUF4468"/>
    <property type="match status" value="1"/>
</dbReference>